<gene>
    <name evidence="4" type="ORF">RCZ15_12240</name>
    <name evidence="5" type="ORF">RCZ16_17980</name>
</gene>
<dbReference type="Pfam" id="PF14498">
    <property type="entry name" value="Glyco_hyd_65N_2"/>
    <property type="match status" value="1"/>
</dbReference>
<dbReference type="Pfam" id="PF22124">
    <property type="entry name" value="Glyco_hydro_95_cat"/>
    <property type="match status" value="1"/>
</dbReference>
<organism evidence="4 6">
    <name type="scientific">Capnocytophaga catalasegens</name>
    <dbReference type="NCBI Taxonomy" id="1004260"/>
    <lineage>
        <taxon>Bacteria</taxon>
        <taxon>Pseudomonadati</taxon>
        <taxon>Bacteroidota</taxon>
        <taxon>Flavobacteriia</taxon>
        <taxon>Flavobacteriales</taxon>
        <taxon>Flavobacteriaceae</taxon>
        <taxon>Capnocytophaga</taxon>
    </lineage>
</organism>
<accession>A0AAV5AWK7</accession>
<dbReference type="Pfam" id="PF21307">
    <property type="entry name" value="Glyco_hydro_95_C"/>
    <property type="match status" value="1"/>
</dbReference>
<dbReference type="GO" id="GO:0005975">
    <property type="term" value="P:carbohydrate metabolic process"/>
    <property type="evidence" value="ECO:0007669"/>
    <property type="project" value="InterPro"/>
</dbReference>
<evidence type="ECO:0000313" key="7">
    <source>
        <dbReference type="Proteomes" id="UP001208692"/>
    </source>
</evidence>
<reference evidence="4 7" key="1">
    <citation type="submission" date="2021-11" db="EMBL/GenBank/DDBJ databases">
        <title>Draft genome sequence of Capnocytophaga sp. strain KC07075 isolated from cat oral cavity.</title>
        <authorList>
            <person name="Suzuki M."/>
            <person name="Imaoka K."/>
            <person name="Kimura M."/>
            <person name="Morikawa S."/>
            <person name="Maeda K."/>
        </authorList>
    </citation>
    <scope>NUCLEOTIDE SEQUENCE</scope>
    <source>
        <strain evidence="4">KC07075</strain>
        <strain evidence="5 7">KC07079</strain>
    </source>
</reference>
<dbReference type="Proteomes" id="UP001208692">
    <property type="component" value="Unassembled WGS sequence"/>
</dbReference>
<dbReference type="PANTHER" id="PTHR31084">
    <property type="entry name" value="ALPHA-L-FUCOSIDASE 2"/>
    <property type="match status" value="1"/>
</dbReference>
<feature type="domain" description="Alpha fucosidase A-like C-terminal" evidence="2">
    <location>
        <begin position="703"/>
        <end position="801"/>
    </location>
</feature>
<keyword evidence="7" id="KW-1185">Reference proteome</keyword>
<feature type="domain" description="Glycosyl hydrolase family 95 N-terminal" evidence="1">
    <location>
        <begin position="15"/>
        <end position="257"/>
    </location>
</feature>
<dbReference type="InterPro" id="IPR016518">
    <property type="entry name" value="Alpha-L-fucosidase"/>
</dbReference>
<dbReference type="InterPro" id="IPR054363">
    <property type="entry name" value="GH95_cat"/>
</dbReference>
<protein>
    <recommendedName>
        <fullName evidence="8">Alpha-L-fucosidase</fullName>
    </recommendedName>
</protein>
<dbReference type="PANTHER" id="PTHR31084:SF0">
    <property type="entry name" value="ALPHA-L-FUCOSIDASE 2"/>
    <property type="match status" value="1"/>
</dbReference>
<dbReference type="AlphaFoldDB" id="A0AAV5AWK7"/>
<dbReference type="InterPro" id="IPR049053">
    <property type="entry name" value="AFCA-like_C"/>
</dbReference>
<dbReference type="Gene3D" id="1.50.10.10">
    <property type="match status" value="1"/>
</dbReference>
<sequence>MGYTTWAQKADKCIVFDKPAQHFTQSLPVGNGRLGAMMFGGTHTETIILNEISLWSGGRNQPDNPQAYKYLKPIQELLQQGKNVEAQELLQKHFVTEPRQGTCFGNGKDCHYGSYQMLGILNITWQDTLSTNNYKRILDLDTALATTTYIRGQSQITEQLFADFQHDIIWVSLQSTSPDLDIRIDLQRSENASFSVVGNELIMQGQLTNASEKGMKFATIAQVISPKGKLSVQNNTLHIAGTDRITIKISAATSYDHATGTLSDSNPVDTARSYLTQSASISYDTAYLQSLNRYTELFARNTWTMPISNQEASTLTTQERLHRYFAGGSDNQLPILYYNFGRYLLISSSREGLLPANLQGLWADSFQCPWNGDYHLNINVQMNYWLAEPTNLSSLSEPLFRFTKNLVPNGRITAKSYYAAEGWVAHVVSNPWFFTSPGEGAQWGSTLTGGAWLCQHIWQHYLFNGDKEFLREYYPVLRDAALFLQTILIKDNSTGYWVTAPSNSPENAYLFPLPNGEKQPLTTCMAPTMDMQIVRELFANVLQSSEILGVDGKYRSKWCDIIKNTSPNTIGKGGDLNEWLVDWDDAEPQHRHVSHLYGLHPFDEITPWDTPKLAQAAKKTLELRGDAGTGWARAWKINFWARLSDGDKALKLFHKLLKPVTHNPKASTISSGGTYENLFCAHPPFQIDGNFGGTVGLAEMLLQSHGTNNTIRFLPALPSHSDWQKGQVSGMKARKGFTLSFYWENGKIKQVTITSNQGNTCYVLLPAHMSIYNEANKRIVKGQSMDKVVHFQTKKGAIYTIK</sequence>
<evidence type="ECO:0000259" key="3">
    <source>
        <dbReference type="Pfam" id="PF22124"/>
    </source>
</evidence>
<evidence type="ECO:0000313" key="5">
    <source>
        <dbReference type="EMBL" id="GJM53482.1"/>
    </source>
</evidence>
<feature type="domain" description="Glycosyl hydrolase family 95 catalytic" evidence="3">
    <location>
        <begin position="283"/>
        <end position="701"/>
    </location>
</feature>
<comment type="caution">
    <text evidence="4">The sequence shown here is derived from an EMBL/GenBank/DDBJ whole genome shotgun (WGS) entry which is preliminary data.</text>
</comment>
<dbReference type="InterPro" id="IPR008928">
    <property type="entry name" value="6-hairpin_glycosidase_sf"/>
</dbReference>
<proteinExistence type="predicted"/>
<evidence type="ECO:0000313" key="4">
    <source>
        <dbReference type="EMBL" id="GJM50251.1"/>
    </source>
</evidence>
<dbReference type="InterPro" id="IPR027414">
    <property type="entry name" value="GH95_N_dom"/>
</dbReference>
<name>A0AAV5AWK7_9FLAO</name>
<dbReference type="Proteomes" id="UP001207736">
    <property type="component" value="Unassembled WGS sequence"/>
</dbReference>
<dbReference type="EMBL" id="BQKA01000023">
    <property type="protein sequence ID" value="GJM50251.1"/>
    <property type="molecule type" value="Genomic_DNA"/>
</dbReference>
<evidence type="ECO:0000259" key="2">
    <source>
        <dbReference type="Pfam" id="PF21307"/>
    </source>
</evidence>
<evidence type="ECO:0000259" key="1">
    <source>
        <dbReference type="Pfam" id="PF14498"/>
    </source>
</evidence>
<dbReference type="GO" id="GO:0004560">
    <property type="term" value="F:alpha-L-fucosidase activity"/>
    <property type="evidence" value="ECO:0007669"/>
    <property type="project" value="InterPro"/>
</dbReference>
<evidence type="ECO:0008006" key="8">
    <source>
        <dbReference type="Google" id="ProtNLM"/>
    </source>
</evidence>
<dbReference type="PIRSF" id="PIRSF007663">
    <property type="entry name" value="UCP007663"/>
    <property type="match status" value="1"/>
</dbReference>
<dbReference type="SUPFAM" id="SSF48208">
    <property type="entry name" value="Six-hairpin glycosidases"/>
    <property type="match status" value="1"/>
</dbReference>
<evidence type="ECO:0000313" key="6">
    <source>
        <dbReference type="Proteomes" id="UP001207736"/>
    </source>
</evidence>
<dbReference type="InterPro" id="IPR012341">
    <property type="entry name" value="6hp_glycosidase-like_sf"/>
</dbReference>
<dbReference type="EMBL" id="BQKB01000041">
    <property type="protein sequence ID" value="GJM53482.1"/>
    <property type="molecule type" value="Genomic_DNA"/>
</dbReference>